<dbReference type="InterPro" id="IPR036179">
    <property type="entry name" value="Ig-like_dom_sf"/>
</dbReference>
<feature type="domain" description="Ig-like" evidence="1">
    <location>
        <begin position="1116"/>
        <end position="1200"/>
    </location>
</feature>
<dbReference type="Proteomes" id="UP000007646">
    <property type="component" value="Unassembled WGS sequence"/>
</dbReference>
<dbReference type="STRING" id="9785.ENSLAFP00000002697"/>
<feature type="domain" description="Ig-like" evidence="1">
    <location>
        <begin position="681"/>
        <end position="750"/>
    </location>
</feature>
<dbReference type="GeneTree" id="ENSGT00940000154614"/>
<accession>G3SS03</accession>
<dbReference type="InterPro" id="IPR050958">
    <property type="entry name" value="Cell_Adh-Cytoskel_Orgn"/>
</dbReference>
<dbReference type="InParanoid" id="G3SS03"/>
<dbReference type="eggNOG" id="KOG4475">
    <property type="taxonomic scope" value="Eukaryota"/>
</dbReference>
<dbReference type="PANTHER" id="PTHR45080:SF28">
    <property type="entry name" value="HEMICENTIN-2"/>
    <property type="match status" value="1"/>
</dbReference>
<feature type="domain" description="Ig-like" evidence="1">
    <location>
        <begin position="846"/>
        <end position="931"/>
    </location>
</feature>
<dbReference type="SMART" id="SM00408">
    <property type="entry name" value="IGc2"/>
    <property type="match status" value="13"/>
</dbReference>
<feature type="domain" description="Ig-like" evidence="1">
    <location>
        <begin position="755"/>
        <end position="841"/>
    </location>
</feature>
<dbReference type="OMA" id="INCPVFG"/>
<reference evidence="2 3" key="1">
    <citation type="submission" date="2009-06" db="EMBL/GenBank/DDBJ databases">
        <title>The Genome Sequence of Loxodonta africana (African elephant).</title>
        <authorList>
            <person name="Di Palma F."/>
            <person name="Heiman D."/>
            <person name="Young S."/>
            <person name="Johnson J."/>
            <person name="Lander E.S."/>
            <person name="Lindblad-Toh K."/>
        </authorList>
    </citation>
    <scope>NUCLEOTIDE SEQUENCE [LARGE SCALE GENOMIC DNA]</scope>
    <source>
        <strain evidence="2 3">Isolate ISIS603380</strain>
    </source>
</reference>
<feature type="domain" description="Ig-like" evidence="1">
    <location>
        <begin position="408"/>
        <end position="492"/>
    </location>
</feature>
<feature type="domain" description="Ig-like" evidence="1">
    <location>
        <begin position="935"/>
        <end position="1022"/>
    </location>
</feature>
<dbReference type="Gene3D" id="2.60.40.10">
    <property type="entry name" value="Immunoglobulins"/>
    <property type="match status" value="13"/>
</dbReference>
<dbReference type="Pfam" id="PF13927">
    <property type="entry name" value="Ig_3"/>
    <property type="match status" value="2"/>
</dbReference>
<dbReference type="GO" id="GO:0005886">
    <property type="term" value="C:plasma membrane"/>
    <property type="evidence" value="ECO:0007669"/>
    <property type="project" value="TreeGrafter"/>
</dbReference>
<dbReference type="InterPro" id="IPR003599">
    <property type="entry name" value="Ig_sub"/>
</dbReference>
<dbReference type="PANTHER" id="PTHR45080">
    <property type="entry name" value="CONTACTIN 5"/>
    <property type="match status" value="1"/>
</dbReference>
<protein>
    <recommendedName>
        <fullName evidence="1">Ig-like domain-containing protein</fullName>
    </recommendedName>
</protein>
<organism evidence="2 3">
    <name type="scientific">Loxodonta africana</name>
    <name type="common">African elephant</name>
    <dbReference type="NCBI Taxonomy" id="9785"/>
    <lineage>
        <taxon>Eukaryota</taxon>
        <taxon>Metazoa</taxon>
        <taxon>Chordata</taxon>
        <taxon>Craniata</taxon>
        <taxon>Vertebrata</taxon>
        <taxon>Euteleostomi</taxon>
        <taxon>Mammalia</taxon>
        <taxon>Eutheria</taxon>
        <taxon>Afrotheria</taxon>
        <taxon>Proboscidea</taxon>
        <taxon>Elephantidae</taxon>
        <taxon>Loxodonta</taxon>
    </lineage>
</organism>
<evidence type="ECO:0000313" key="3">
    <source>
        <dbReference type="Proteomes" id="UP000007646"/>
    </source>
</evidence>
<dbReference type="InterPro" id="IPR013098">
    <property type="entry name" value="Ig_I-set"/>
</dbReference>
<dbReference type="SMART" id="SM00409">
    <property type="entry name" value="IG"/>
    <property type="match status" value="12"/>
</dbReference>
<feature type="domain" description="Ig-like" evidence="1">
    <location>
        <begin position="37"/>
        <end position="74"/>
    </location>
</feature>
<dbReference type="CDD" id="cd00096">
    <property type="entry name" value="Ig"/>
    <property type="match status" value="4"/>
</dbReference>
<sequence>MEILDAQVSDKGLYSCKVSSAAGEAMRAFILTIQVPPKFENPKMEKVSQVAGSPVVLTCDVTGVPAPTVTWLKDRMPVGEYSVFQEAPRTWTLELCRLKAGWTNKYLGAGQSAWVDAVREGLGREVQGWSWREGGSARAGLESQQEEEFLDTKGNWVPWEEVSSMEESTPSGGTLGSRPHAAASLACPSSTQRAVWSRVLEFQVLAPSPAPQIPHGFFLSSPPSPVPPTIEQGVGSTGNLVSRLGELVTMACPVRGSPPIHVSWLKDGLPLPLSQRTYLHGSGRTLRIFQVQLADSGIFTCVAASPAGVADRNFTLQCPLSWSPWSSRKTWQWSVAPQWSSPVRPGAAPCLSCHGKDGEPLFPQSLEQGPGLELETVGPGDSGTYSCVATSEAGEARRHFQLTVMDPPHIKDSDQTAELLLTSGTPLELLCDAQGNPPPNITWHKDGQALSRPENRAGRVLRVKGVQVSNAGLYTCLAKNPAGEVEKSFRVRVQAPPSVIGPQGSRFVVGLAPGQLVLECSVEAQPAPEIEWHRDGVLLQADAHTQFLERGRFLQLQALSIADAGDYSCIARNAAGSTSVAFHVDIHMTPTIRPGPPTVNASVNHTALLACQVDGVPQPLVSWQKDGDPLDLGNPRLEILPEGSLRIQPVLAQDTGHYLCLASNSAGSDRQGRDLQVFGRLPCEASGSPKPLAVWRKDGQKLDFRLQQDTYWLLPSNALLLIDPSPRDSGQFECVVSNEMGEARRIYQVTVHVPPTIADDQTDFTVTKMAPVVLTCHSTGIPTPVVSWSKAGTQLGMRGSGYRVSPVGALEIRQALPIHAGRYTCTARNSAGVAHKHVVLNVQASPVVKPLPSIVQVVAGEEVVLPCEALGIPRPSITWQKEGLSIPAGANTQILPSGQLRIIHASTEDAGNYFCIAQNSAGSAMGKTRLVVQVPPMIETGLPDLSATEGSHAFLPCTARGNPEPSITWEKDGQPVSGAEGKFAIQPSGELLVKNLESQDAGTYTCTAQNAVGRARRRVHLTILALPVFTTLPGDRSLRLGERLWLRCAARGSPTPRIGWTFNDQPVTEGVSEQDGGSTLQRVSVTREDRGIYVCWAENRVGRVQAVSFVHVKEGPVLQGKAFSYLVEPVGSSVQLDCVVHGDPVPSVRWIKDGLPLRGSHLRHQLQNGSLIIRRTEMDDAGRYQCLAENEMGSVEKVVLLVLQSAPVLQVEPQDTTVRSGEDVVLQCQATGEPAPTVEWLRAGQPLRASQRLRTLLDGSLWLEHVEARDAGMYECVAHNLLGSATAQAFLAVRGMGPTKHLHGQREDLLHDGDKYCLWCYQPLPSQDSLLPCAKPDFKTEKR</sequence>
<feature type="domain" description="Ig-like" evidence="1">
    <location>
        <begin position="1207"/>
        <end position="1292"/>
    </location>
</feature>
<dbReference type="InterPro" id="IPR007110">
    <property type="entry name" value="Ig-like_dom"/>
</dbReference>
<evidence type="ECO:0000313" key="2">
    <source>
        <dbReference type="Ensembl" id="ENSLAFP00000002697.4"/>
    </source>
</evidence>
<feature type="domain" description="Ig-like" evidence="1">
    <location>
        <begin position="228"/>
        <end position="315"/>
    </location>
</feature>
<feature type="domain" description="Ig-like" evidence="1">
    <location>
        <begin position="590"/>
        <end position="676"/>
    </location>
</feature>
<dbReference type="SUPFAM" id="SSF48726">
    <property type="entry name" value="Immunoglobulin"/>
    <property type="match status" value="13"/>
</dbReference>
<dbReference type="InterPro" id="IPR013783">
    <property type="entry name" value="Ig-like_fold"/>
</dbReference>
<reference evidence="2" key="3">
    <citation type="submission" date="2025-09" db="UniProtKB">
        <authorList>
            <consortium name="Ensembl"/>
        </authorList>
    </citation>
    <scope>IDENTIFICATION</scope>
    <source>
        <strain evidence="2">Isolate ISIS603380</strain>
    </source>
</reference>
<feature type="domain" description="Ig-like" evidence="1">
    <location>
        <begin position="1027"/>
        <end position="1108"/>
    </location>
</feature>
<name>G3SS03_LOXAF</name>
<dbReference type="Ensembl" id="ENSLAFT00000003246.4">
    <property type="protein sequence ID" value="ENSLAFP00000002697.4"/>
    <property type="gene ID" value="ENSLAFG00000003243.4"/>
</dbReference>
<dbReference type="Pfam" id="PF07679">
    <property type="entry name" value="I-set"/>
    <property type="match status" value="10"/>
</dbReference>
<dbReference type="InterPro" id="IPR003598">
    <property type="entry name" value="Ig_sub2"/>
</dbReference>
<reference evidence="2" key="2">
    <citation type="submission" date="2025-08" db="UniProtKB">
        <authorList>
            <consortium name="Ensembl"/>
        </authorList>
    </citation>
    <scope>IDENTIFICATION</scope>
    <source>
        <strain evidence="2">Isolate ISIS603380</strain>
    </source>
</reference>
<dbReference type="PROSITE" id="PS50835">
    <property type="entry name" value="IG_LIKE"/>
    <property type="match status" value="12"/>
</dbReference>
<proteinExistence type="predicted"/>
<dbReference type="GO" id="GO:0007156">
    <property type="term" value="P:homophilic cell adhesion via plasma membrane adhesion molecules"/>
    <property type="evidence" value="ECO:0007669"/>
    <property type="project" value="TreeGrafter"/>
</dbReference>
<keyword evidence="3" id="KW-1185">Reference proteome</keyword>
<dbReference type="HOGENOM" id="CLU_006293_0_0_1"/>
<evidence type="ECO:0000259" key="1">
    <source>
        <dbReference type="PROSITE" id="PS50835"/>
    </source>
</evidence>
<feature type="domain" description="Ig-like" evidence="1">
    <location>
        <begin position="496"/>
        <end position="581"/>
    </location>
</feature>